<accession>A0A9X4M0X3</accession>
<evidence type="ECO:0000313" key="3">
    <source>
        <dbReference type="Proteomes" id="UP001152755"/>
    </source>
</evidence>
<feature type="transmembrane region" description="Helical" evidence="1">
    <location>
        <begin position="120"/>
        <end position="141"/>
    </location>
</feature>
<keyword evidence="1" id="KW-0812">Transmembrane</keyword>
<feature type="transmembrane region" description="Helical" evidence="1">
    <location>
        <begin position="34"/>
        <end position="55"/>
    </location>
</feature>
<organism evidence="2 3">
    <name type="scientific">Speluncibacter jeojiensis</name>
    <dbReference type="NCBI Taxonomy" id="2710754"/>
    <lineage>
        <taxon>Bacteria</taxon>
        <taxon>Bacillati</taxon>
        <taxon>Actinomycetota</taxon>
        <taxon>Actinomycetes</taxon>
        <taxon>Mycobacteriales</taxon>
        <taxon>Speluncibacteraceae</taxon>
        <taxon>Speluncibacter</taxon>
    </lineage>
</organism>
<keyword evidence="1" id="KW-1133">Transmembrane helix</keyword>
<keyword evidence="3" id="KW-1185">Reference proteome</keyword>
<reference evidence="2" key="1">
    <citation type="submission" date="2022-08" db="EMBL/GenBank/DDBJ databases">
        <title>Genome analysis of Corynebacteriales strain.</title>
        <authorList>
            <person name="Lee S.D."/>
        </authorList>
    </citation>
    <scope>NUCLEOTIDE SEQUENCE</scope>
    <source>
        <strain evidence="2">D3-21</strain>
    </source>
</reference>
<proteinExistence type="predicted"/>
<feature type="transmembrane region" description="Helical" evidence="1">
    <location>
        <begin position="67"/>
        <end position="89"/>
    </location>
</feature>
<comment type="caution">
    <text evidence="2">The sequence shown here is derived from an EMBL/GenBank/DDBJ whole genome shotgun (WGS) entry which is preliminary data.</text>
</comment>
<dbReference type="RefSeq" id="WP_332519752.1">
    <property type="nucleotide sequence ID" value="NZ_JANRHA010000005.1"/>
</dbReference>
<gene>
    <name evidence="2" type="ORF">NVS88_09280</name>
</gene>
<protein>
    <submittedName>
        <fullName evidence="2">Uncharacterized protein</fullName>
    </submittedName>
</protein>
<evidence type="ECO:0000313" key="2">
    <source>
        <dbReference type="EMBL" id="MDG3014747.1"/>
    </source>
</evidence>
<dbReference type="Proteomes" id="UP001152755">
    <property type="component" value="Unassembled WGS sequence"/>
</dbReference>
<sequence length="169" mass="17605">MSDAATRPDFLVHAADAEPTVPTWVPQWPEKPSYWAMLGVALLCGAAALTLGATIGSATSGEVGGVIGTGTLFLLFVCSLILCVGKLGFRWTRLSRSITRCRDDAHGDGLRVPTISGTNVVAAVALVAAGISGLTMAAVWFGSWGKSILPSAHDNRGAQSRWRSSAVSH</sequence>
<dbReference type="EMBL" id="JANRHA010000005">
    <property type="protein sequence ID" value="MDG3014747.1"/>
    <property type="molecule type" value="Genomic_DNA"/>
</dbReference>
<name>A0A9X4M0X3_9ACTN</name>
<keyword evidence="1" id="KW-0472">Membrane</keyword>
<dbReference type="AlphaFoldDB" id="A0A9X4M0X3"/>
<evidence type="ECO:0000256" key="1">
    <source>
        <dbReference type="SAM" id="Phobius"/>
    </source>
</evidence>